<reference evidence="1" key="1">
    <citation type="submission" date="2018-05" db="EMBL/GenBank/DDBJ databases">
        <authorList>
            <person name="Lanie J.A."/>
            <person name="Ng W.-L."/>
            <person name="Kazmierczak K.M."/>
            <person name="Andrzejewski T.M."/>
            <person name="Davidsen T.M."/>
            <person name="Wayne K.J."/>
            <person name="Tettelin H."/>
            <person name="Glass J.I."/>
            <person name="Rusch D."/>
            <person name="Podicherti R."/>
            <person name="Tsui H.-C.T."/>
            <person name="Winkler M.E."/>
        </authorList>
    </citation>
    <scope>NUCLEOTIDE SEQUENCE</scope>
</reference>
<protein>
    <submittedName>
        <fullName evidence="1">Uncharacterized protein</fullName>
    </submittedName>
</protein>
<accession>A0A382ZS61</accession>
<dbReference type="AlphaFoldDB" id="A0A382ZS61"/>
<dbReference type="EMBL" id="UINC01185672">
    <property type="protein sequence ID" value="SVD97498.1"/>
    <property type="molecule type" value="Genomic_DNA"/>
</dbReference>
<name>A0A382ZS61_9ZZZZ</name>
<proteinExistence type="predicted"/>
<organism evidence="1">
    <name type="scientific">marine metagenome</name>
    <dbReference type="NCBI Taxonomy" id="408172"/>
    <lineage>
        <taxon>unclassified sequences</taxon>
        <taxon>metagenomes</taxon>
        <taxon>ecological metagenomes</taxon>
    </lineage>
</organism>
<gene>
    <name evidence="1" type="ORF">METZ01_LOCUS450352</name>
</gene>
<evidence type="ECO:0000313" key="1">
    <source>
        <dbReference type="EMBL" id="SVD97498.1"/>
    </source>
</evidence>
<sequence length="146" mass="15130">MAITTSAITSSFKNELLGTNAGNFAATSGDIFKLALYTDSSTIGPSLGSFTATGQVTDSTGDYSSGGKDLTGQTHALKGTTAIVDFANLSYLTATITAMGALIYNTSQENRSVAVLDFVTNKVSTSGTFTIQFPDFNATEAIIRLA</sequence>